<sequence>MEERITRAAAAKLMKKNFLEALKSNDYKTLEDLLIQKQIDVDTVFEVEDENLILASYKQGYWLPSYKLKSSWATGLHISALYGYLESLMVLLDHKAAVNYKPNGKAAIHVACDVANVECLMILCNHGANINCFSLSGHAPLHFCTTKASVPCAQQLIWRACCGGEHVALWEELLSQTGKQGANVNITTNNQDEETPLHTAARFGIPELVAFYVDQGANVDAVNAHMETPLASAAYWALRFKEQVYSMEHHLICRMLLDYKAEVNSRDEDFKSPLHKAAWNCDHVLMHVLLEAGAEANLMDINGCAPIQYVLKVTSVRPAAQSEICYQLLLNHGAARIYPPQFHKVLQACHSHPKAIEIVINSYEHIKSTSKWRAAIPDDVFERHRDFYDSLFTVCSNSPRSLLHLSRCAIRRLLFKRCHKGVPSLSIPPPLKKYLLLEPEGIIY</sequence>
<dbReference type="SMART" id="SM00969">
    <property type="entry name" value="SOCS_box"/>
    <property type="match status" value="1"/>
</dbReference>
<protein>
    <submittedName>
        <fullName evidence="6">Ankyrin repeat and SOCS box protein 4</fullName>
    </submittedName>
</protein>
<dbReference type="STRING" id="8469.M7B7L8"/>
<dbReference type="InterPro" id="IPR036770">
    <property type="entry name" value="Ankyrin_rpt-contain_sf"/>
</dbReference>
<dbReference type="PROSITE" id="PS50225">
    <property type="entry name" value="SOCS"/>
    <property type="match status" value="1"/>
</dbReference>
<keyword evidence="7" id="KW-1185">Reference proteome</keyword>
<dbReference type="PANTHER" id="PTHR24198:SF173">
    <property type="entry name" value="ANKYRIN REPEAT AND SOCS BOX PROTEIN 10-RELATED"/>
    <property type="match status" value="1"/>
</dbReference>
<dbReference type="InterPro" id="IPR002110">
    <property type="entry name" value="Ankyrin_rpt"/>
</dbReference>
<feature type="repeat" description="ANK" evidence="4">
    <location>
        <begin position="269"/>
        <end position="301"/>
    </location>
</feature>
<gene>
    <name evidence="6" type="ORF">UY3_08917</name>
</gene>
<dbReference type="GO" id="GO:0016567">
    <property type="term" value="P:protein ubiquitination"/>
    <property type="evidence" value="ECO:0007669"/>
    <property type="project" value="UniProtKB-UniPathway"/>
</dbReference>
<name>M7B7L8_CHEMY</name>
<evidence type="ECO:0000259" key="5">
    <source>
        <dbReference type="PROSITE" id="PS50225"/>
    </source>
</evidence>
<dbReference type="InterPro" id="IPR001496">
    <property type="entry name" value="SOCS_box"/>
</dbReference>
<dbReference type="SUPFAM" id="SSF158235">
    <property type="entry name" value="SOCS box-like"/>
    <property type="match status" value="1"/>
</dbReference>
<dbReference type="Pfam" id="PF12796">
    <property type="entry name" value="Ank_2"/>
    <property type="match status" value="2"/>
</dbReference>
<evidence type="ECO:0000256" key="3">
    <source>
        <dbReference type="ARBA" id="ARBA00023043"/>
    </source>
</evidence>
<dbReference type="AlphaFoldDB" id="M7B7L8"/>
<evidence type="ECO:0000256" key="1">
    <source>
        <dbReference type="ARBA" id="ARBA00004906"/>
    </source>
</evidence>
<dbReference type="SMART" id="SM00248">
    <property type="entry name" value="ANK"/>
    <property type="match status" value="5"/>
</dbReference>
<dbReference type="Pfam" id="PF07525">
    <property type="entry name" value="SOCS_box"/>
    <property type="match status" value="1"/>
</dbReference>
<dbReference type="Gene3D" id="1.25.40.20">
    <property type="entry name" value="Ankyrin repeat-containing domain"/>
    <property type="match status" value="2"/>
</dbReference>
<dbReference type="PANTHER" id="PTHR24198">
    <property type="entry name" value="ANKYRIN REPEAT AND PROTEIN KINASE DOMAIN-CONTAINING PROTEIN"/>
    <property type="match status" value="1"/>
</dbReference>
<comment type="pathway">
    <text evidence="1">Protein modification; protein ubiquitination.</text>
</comment>
<dbReference type="UniPathway" id="UPA00143"/>
<evidence type="ECO:0000313" key="6">
    <source>
        <dbReference type="EMBL" id="EMP33941.1"/>
    </source>
</evidence>
<accession>M7B7L8</accession>
<dbReference type="EMBL" id="KB534798">
    <property type="protein sequence ID" value="EMP33941.1"/>
    <property type="molecule type" value="Genomic_DNA"/>
</dbReference>
<dbReference type="eggNOG" id="KOG0504">
    <property type="taxonomic scope" value="Eukaryota"/>
</dbReference>
<evidence type="ECO:0000256" key="4">
    <source>
        <dbReference type="PROSITE-ProRule" id="PRU00023"/>
    </source>
</evidence>
<dbReference type="Proteomes" id="UP000031443">
    <property type="component" value="Unassembled WGS sequence"/>
</dbReference>
<keyword evidence="2" id="KW-0677">Repeat</keyword>
<proteinExistence type="predicted"/>
<dbReference type="PROSITE" id="PS50088">
    <property type="entry name" value="ANK_REPEAT"/>
    <property type="match status" value="3"/>
</dbReference>
<feature type="repeat" description="ANK" evidence="4">
    <location>
        <begin position="192"/>
        <end position="224"/>
    </location>
</feature>
<dbReference type="FunFam" id="1.25.40.20:FF:000271">
    <property type="entry name" value="Ankyrin repeat and SOCS box containing 4"/>
    <property type="match status" value="1"/>
</dbReference>
<reference evidence="7" key="1">
    <citation type="journal article" date="2013" name="Nat. Genet.">
        <title>The draft genomes of soft-shell turtle and green sea turtle yield insights into the development and evolution of the turtle-specific body plan.</title>
        <authorList>
            <person name="Wang Z."/>
            <person name="Pascual-Anaya J."/>
            <person name="Zadissa A."/>
            <person name="Li W."/>
            <person name="Niimura Y."/>
            <person name="Huang Z."/>
            <person name="Li C."/>
            <person name="White S."/>
            <person name="Xiong Z."/>
            <person name="Fang D."/>
            <person name="Wang B."/>
            <person name="Ming Y."/>
            <person name="Chen Y."/>
            <person name="Zheng Y."/>
            <person name="Kuraku S."/>
            <person name="Pignatelli M."/>
            <person name="Herrero J."/>
            <person name="Beal K."/>
            <person name="Nozawa M."/>
            <person name="Li Q."/>
            <person name="Wang J."/>
            <person name="Zhang H."/>
            <person name="Yu L."/>
            <person name="Shigenobu S."/>
            <person name="Wang J."/>
            <person name="Liu J."/>
            <person name="Flicek P."/>
            <person name="Searle S."/>
            <person name="Wang J."/>
            <person name="Kuratani S."/>
            <person name="Yin Y."/>
            <person name="Aken B."/>
            <person name="Zhang G."/>
            <person name="Irie N."/>
        </authorList>
    </citation>
    <scope>NUCLEOTIDE SEQUENCE [LARGE SCALE GENOMIC DNA]</scope>
</reference>
<evidence type="ECO:0000256" key="2">
    <source>
        <dbReference type="ARBA" id="ARBA00022737"/>
    </source>
</evidence>
<dbReference type="SUPFAM" id="SSF48403">
    <property type="entry name" value="Ankyrin repeat"/>
    <property type="match status" value="1"/>
</dbReference>
<dbReference type="Gene3D" id="1.10.750.20">
    <property type="entry name" value="SOCS box"/>
    <property type="match status" value="1"/>
</dbReference>
<evidence type="ECO:0000313" key="7">
    <source>
        <dbReference type="Proteomes" id="UP000031443"/>
    </source>
</evidence>
<dbReference type="PROSITE" id="PS50297">
    <property type="entry name" value="ANK_REP_REGION"/>
    <property type="match status" value="3"/>
</dbReference>
<dbReference type="CDD" id="cd03723">
    <property type="entry name" value="SOCS_ASB4_ASB18"/>
    <property type="match status" value="1"/>
</dbReference>
<feature type="repeat" description="ANK" evidence="4">
    <location>
        <begin position="103"/>
        <end position="135"/>
    </location>
</feature>
<dbReference type="GO" id="GO:0035556">
    <property type="term" value="P:intracellular signal transduction"/>
    <property type="evidence" value="ECO:0007669"/>
    <property type="project" value="InterPro"/>
</dbReference>
<keyword evidence="3 4" id="KW-0040">ANK repeat</keyword>
<feature type="domain" description="SOCS box" evidence="5">
    <location>
        <begin position="397"/>
        <end position="435"/>
    </location>
</feature>
<organism evidence="6 7">
    <name type="scientific">Chelonia mydas</name>
    <name type="common">Green sea-turtle</name>
    <name type="synonym">Chelonia agassizi</name>
    <dbReference type="NCBI Taxonomy" id="8469"/>
    <lineage>
        <taxon>Eukaryota</taxon>
        <taxon>Metazoa</taxon>
        <taxon>Chordata</taxon>
        <taxon>Craniata</taxon>
        <taxon>Vertebrata</taxon>
        <taxon>Euteleostomi</taxon>
        <taxon>Archelosauria</taxon>
        <taxon>Testudinata</taxon>
        <taxon>Testudines</taxon>
        <taxon>Cryptodira</taxon>
        <taxon>Durocryptodira</taxon>
        <taxon>Americhelydia</taxon>
        <taxon>Chelonioidea</taxon>
        <taxon>Cheloniidae</taxon>
        <taxon>Chelonia</taxon>
    </lineage>
</organism>
<dbReference type="InterPro" id="IPR036036">
    <property type="entry name" value="SOCS_box-like_dom_sf"/>
</dbReference>